<dbReference type="CDD" id="cd00078">
    <property type="entry name" value="HECTc"/>
    <property type="match status" value="1"/>
</dbReference>
<feature type="compositionally biased region" description="Basic and acidic residues" evidence="13">
    <location>
        <begin position="2478"/>
        <end position="2487"/>
    </location>
</feature>
<feature type="region of interest" description="Disordered" evidence="13">
    <location>
        <begin position="3307"/>
        <end position="3378"/>
    </location>
</feature>
<dbReference type="GO" id="GO:0051028">
    <property type="term" value="P:mRNA transport"/>
    <property type="evidence" value="ECO:0007669"/>
    <property type="project" value="UniProtKB-KW"/>
</dbReference>
<feature type="compositionally biased region" description="Pro residues" evidence="13">
    <location>
        <begin position="2002"/>
        <end position="2013"/>
    </location>
</feature>
<dbReference type="PROSITE" id="PS50237">
    <property type="entry name" value="HECT"/>
    <property type="match status" value="1"/>
</dbReference>
<evidence type="ECO:0000256" key="6">
    <source>
        <dbReference type="ARBA" id="ARBA00022679"/>
    </source>
</evidence>
<feature type="compositionally biased region" description="Polar residues" evidence="13">
    <location>
        <begin position="3334"/>
        <end position="3351"/>
    </location>
</feature>
<feature type="region of interest" description="Disordered" evidence="13">
    <location>
        <begin position="270"/>
        <end position="332"/>
    </location>
</feature>
<evidence type="ECO:0000313" key="15">
    <source>
        <dbReference type="EMBL" id="KAH9827626.1"/>
    </source>
</evidence>
<comment type="pathway">
    <text evidence="3">Protein modification; protein ubiquitination.</text>
</comment>
<feature type="compositionally biased region" description="Basic and acidic residues" evidence="13">
    <location>
        <begin position="2806"/>
        <end position="2871"/>
    </location>
</feature>
<dbReference type="SUPFAM" id="SSF48371">
    <property type="entry name" value="ARM repeat"/>
    <property type="match status" value="1"/>
</dbReference>
<feature type="region of interest" description="Disordered" evidence="13">
    <location>
        <begin position="2624"/>
        <end position="2662"/>
    </location>
</feature>
<dbReference type="InterPro" id="IPR025527">
    <property type="entry name" value="HUWE1/Rev1_UBM"/>
</dbReference>
<feature type="compositionally biased region" description="Basic and acidic residues" evidence="13">
    <location>
        <begin position="2981"/>
        <end position="3000"/>
    </location>
</feature>
<keyword evidence="8" id="KW-0509">mRNA transport</keyword>
<keyword evidence="12" id="KW-0175">Coiled coil</keyword>
<proteinExistence type="inferred from homology"/>
<dbReference type="GO" id="GO:0006511">
    <property type="term" value="P:ubiquitin-dependent protein catabolic process"/>
    <property type="evidence" value="ECO:0007669"/>
    <property type="project" value="TreeGrafter"/>
</dbReference>
<feature type="compositionally biased region" description="Polar residues" evidence="13">
    <location>
        <begin position="270"/>
        <end position="290"/>
    </location>
</feature>
<dbReference type="InterPro" id="IPR016024">
    <property type="entry name" value="ARM-type_fold"/>
</dbReference>
<dbReference type="Pfam" id="PF14377">
    <property type="entry name" value="UBM"/>
    <property type="match status" value="3"/>
</dbReference>
<accession>A0A9W7SRW6</accession>
<evidence type="ECO:0000256" key="9">
    <source>
        <dbReference type="ARBA" id="ARBA00023242"/>
    </source>
</evidence>
<dbReference type="InterPro" id="IPR010314">
    <property type="entry name" value="E3_Ub_ligase_DUF913"/>
</dbReference>
<dbReference type="EMBL" id="RIBY02001867">
    <property type="protein sequence ID" value="KAH9827626.1"/>
    <property type="molecule type" value="Genomic_DNA"/>
</dbReference>
<feature type="region of interest" description="Disordered" evidence="13">
    <location>
        <begin position="1967"/>
        <end position="2027"/>
    </location>
</feature>
<dbReference type="FunFam" id="3.30.2410.10:FF:000004">
    <property type="entry name" value="E3 ubiquitin-protein ligase HUWE1, variant"/>
    <property type="match status" value="1"/>
</dbReference>
<dbReference type="PANTHER" id="PTHR11254">
    <property type="entry name" value="HECT DOMAIN UBIQUITIN-PROTEIN LIGASE"/>
    <property type="match status" value="1"/>
</dbReference>
<dbReference type="Pfam" id="PF06012">
    <property type="entry name" value="DUF908"/>
    <property type="match status" value="1"/>
</dbReference>
<evidence type="ECO:0000256" key="1">
    <source>
        <dbReference type="ARBA" id="ARBA00000885"/>
    </source>
</evidence>
<evidence type="ECO:0000256" key="10">
    <source>
        <dbReference type="ARBA" id="ARBA00034494"/>
    </source>
</evidence>
<dbReference type="InterPro" id="IPR050409">
    <property type="entry name" value="E3_ubiq-protein_ligase"/>
</dbReference>
<feature type="region of interest" description="Disordered" evidence="13">
    <location>
        <begin position="2981"/>
        <end position="3015"/>
    </location>
</feature>
<evidence type="ECO:0000256" key="4">
    <source>
        <dbReference type="ARBA" id="ARBA00012485"/>
    </source>
</evidence>
<feature type="compositionally biased region" description="Polar residues" evidence="13">
    <location>
        <begin position="312"/>
        <end position="324"/>
    </location>
</feature>
<feature type="region of interest" description="Disordered" evidence="13">
    <location>
        <begin position="1908"/>
        <end position="1945"/>
    </location>
</feature>
<dbReference type="SUPFAM" id="SSF56204">
    <property type="entry name" value="Hect, E3 ligase catalytic domain"/>
    <property type="match status" value="1"/>
</dbReference>
<feature type="compositionally biased region" description="Acidic residues" evidence="13">
    <location>
        <begin position="2353"/>
        <end position="2366"/>
    </location>
</feature>
<dbReference type="FunFam" id="3.90.1750.10:FF:000003">
    <property type="entry name" value="E3 ubiquitin-protein ligase UPL1"/>
    <property type="match status" value="1"/>
</dbReference>
<evidence type="ECO:0000256" key="7">
    <source>
        <dbReference type="ARBA" id="ARBA00022786"/>
    </source>
</evidence>
<feature type="compositionally biased region" description="Low complexity" evidence="13">
    <location>
        <begin position="2014"/>
        <end position="2027"/>
    </location>
</feature>
<feature type="region of interest" description="Disordered" evidence="13">
    <location>
        <begin position="3087"/>
        <end position="3107"/>
    </location>
</feature>
<comment type="catalytic activity">
    <reaction evidence="1">
        <text>S-ubiquitinyl-[E2 ubiquitin-conjugating enzyme]-L-cysteine + [acceptor protein]-L-lysine = [E2 ubiquitin-conjugating enzyme]-L-cysteine + N(6)-ubiquitinyl-[acceptor protein]-L-lysine.</text>
        <dbReference type="EC" id="2.3.2.26"/>
    </reaction>
</comment>
<evidence type="ECO:0000256" key="12">
    <source>
        <dbReference type="SAM" id="Coils"/>
    </source>
</evidence>
<evidence type="ECO:0000256" key="2">
    <source>
        <dbReference type="ARBA" id="ARBA00004123"/>
    </source>
</evidence>
<keyword evidence="7 11" id="KW-0833">Ubl conjugation pathway</keyword>
<feature type="compositionally biased region" description="Acidic residues" evidence="13">
    <location>
        <begin position="2375"/>
        <end position="2415"/>
    </location>
</feature>
<dbReference type="Proteomes" id="UP001138500">
    <property type="component" value="Unassembled WGS sequence"/>
</dbReference>
<sequence length="4006" mass="444729">MGRIKKVATERHTATQSPFVAGFVDKASSVPLQHLSQTLADFPQEWPFPRGDLYHWIPLLNRFDQILEVFNQEYGLNEGPQTQPFERRLLKRGIPEEGKQEANGASDEELDNLGYGPEGDRELIQSIVSFERILLEHCGNRSLYASSGHINDLLNTTSLDLLRLCLKLALRLAQRYQVARYKNNLPHTQAVLMANHYAFNLDNLHRLAMPFPKPALAASQVPVTPGKGKEKAASTFTYNPSDLVTLVKEPKVLAAKPELAAISISYYDQSSTPATSRPATAQSSTEAAPSTPTPARRTSNLGPSRDRPSPGDRSTSANDVSTPSKPKDVDASASLQKTFHIPASRIGSTPAWQLVREALPNVPAELRYDLLHRVRIAECLKSPEEHGQTLVQVRLLAIANLCYAMSESKFQEKIGIPDNEEPRRFHIAQQLADLLQPATNGQHHLSLEMEATVLIALEALLKARHKVNEVVDALSITVNHGVLYYHLRKVIATLHNDERHESNDSKEWRLKELDWREATFDLVNSLQLHSTQTRSGERMVQAGILGILVEVLDIRSDHGRRYQEKVLSYLTSFIHNIPSAFQAFANSDGFKKIGHLIENEVRNPCAMAESGQGLPKEYKSKVVDYEIPFFSQSILRQLFKFTVHMFEHGSGNNDRLLRNLIDQAHVLESLKIVIQNAKIFGSNVWGGAVNILSTFIHNEPTSYTTVGEAGIPKALLEAITGQQLPQEVPRESVPSEEDFPGDVEVDETGEIRFPSVDGILPVGETVCDIPTAFGAICLNENGMALFQASKALIKYFDIFISPAHVKVMDEEPNVANAIGNAFDELSRHHPRLKEQINSVVLSMVKRVASLCHKMADKGVGAKLYPLSGDREVYAYVDKVSEQGHAMPFMSACVKFLEGYFHNSGMCVLFCENGGAEHVLKLATAPSNPYDLAAFQAYHKLSQVLKTMCEAKPHLVLPSIICRVQDALKVVKPIVDHNHSGSFLASFAKPGIGQPDQQTDFNAIFKSLAIVHTLSDILGKTLAPPAYSRSHSSQTNQLFHTLNFTDIYIQLVDDLSRLHAACIWENLALQTSLSPEVRDKSDPKPYIMRRVDSRGYIEPASQSSYAETLGAGNEKQAEQAQLTEDDYAIKNIKAMRYVLDQTPKGIETFFHTLSQALTPKRTGDLASKQHATLVAQHIVRHFLCELDVAKPEGPEENVVQLRFLSMSLQATCRLMLKTSFSMDGYGPKEALTIVLNKFYLEGGFKKLNELLERFGDIIAKKPSEEIEQPARDGMHSVLDFYALVVRSKTIIDAMQSNNIAVRDHKQADFFVPSQLVVEVRSEVLPAVRKLWESSAIETIGDVYVKKIIDILRITLKAEGEDRALKRTDKASRRRATTRPEFRLRDRRLAENLQLEGIDISLAREAVYRCNNDTTAREYARLRMAPHSAPRFAIPEDDSSHERVEARQGSITLERRPTSSSQSVEMTDAADNDGSNDDNDSMPGLVDPQDGDNDVMHEDNEEDDRPAGLLHGLPIQGLPANIGDRDFVEMIGSHGRLGRLTEMLMGGGPPGSAGGQSTLPPAEDTKQPFVTVDDLDEQRKSLREKLINHCLDVLSAVPAVTFELSDLITAAVAKNSDRVAQRAEIGGTLVSSLLSLQADESSKETSAKISASAHLLALVLQDKEFFESTIQELSESLGTLTAWVRLQPEQKVEDAPWLEMILLIIEKVLSEDEEPVHILWEPPPADDPTKVMPEPLASIQIVPAETRTDLFEALVDMLPRIGKNSSLALSISRILVILSRKRDFARRLSEKQSMGRLFMMIRQLSGAVDEKLHGSFMLLLRHMVEDESVIRQYMKTEIKAAFESHRSSRGLDTTSYTRNLHHLVLREPALFVDVTKEMVEISRYDGSPNRAQVLGLKKHPPAEAPTLALESAPANGDKKPESVQPSVEASETAEIKGLGPEQRGPTVDTTDSVVAFLLRELSNYKDVEDRPAPAIVSQSTQTGTNGDTRGDIDMADASASTTPTPAPATPTPTASPGPAANGPSEAAATKQRFKAEEHAIYIYRCFLLQCLSELLLSYSRTKIEFINFSRKPESTPATPSKPRAGTLNYLLNVLLPVGTLEHKDGVAHGKKQATSNWATAVLVALCTRTAEKGVRSARYPVPEEDDPDLTFVRKFVLEHALRAFKEALASNELLDQRYSRLLSLGELFHRMLTKTERNSVVGAAPMENTPTSDQIGRLMYEKNYIAALTSAIAELDLNFPNAKRAVKYILNPLKSLTELGVKLSQSSEFSSSVPGTSTEEDDISSATSVSDEDEEREHTPDLLRNTTLGMLESGADQDEESSGSDEEDGEEDEDMYDYEDEMEFEDEMAEHGDVVSDEDDDDDPEGMGEVEGMPGDVDMDVEIVMDPEDEDDEDEDDDLDDDEDDDDEDGEDLDGEDFGEHMDEITGDDENGSLADGDEVGDWEDEADDEAFEEAGSPHGGPLLAGTADLVDIEDDEGDEPRNLIRVDMGDGPEDYFEDEMGPDDEMEDEEDDEGDYENDVVYEPELEGELATLQRRLAAAQARLLEAENTLRIASRRIEAVQQADRGLTEDDEDDIGMGSAWTMQLDAPPPPAIIRGHHHHHHPRNFGDLIGMMGGDGLGRAQAFRSHPRSGPGGRVDDDGTNPLLQREGVANTSNRERGDMSDMMSRLGRRVFAGMPRADFIDNIVATVGGSGNGTFNVTLGGIGGSDGLVARLPSMFRIGDLPGRGIVDAGPWREMSIGRNPELGGRGSDVTGEEAQAVAFRLQPTMARWQEEARMLFGGRHMEKAQRVINSIARMLVPPAMKAKLENDKIQAQRREAEEKAREEQRKKEEAEKAEREAREKQEREEREAKEREEREAREREEAARREQEQEQAGESEQSNEMQGVEENVGQSGVEAPAAAIQTGERMMTTIRGREVDITSLGIDREFLDAMPEELREEVILGQMQEQRSQAAQTNEQPTGINREFLDALPPEIQQELMRQEAQERRHRERQEARRQRQQEAGQAAQPEDISNEDFFAMLDPITRQRILAEADEGTIAALPEALQAEARALVGDDQRRAAAAAAPGGAPARDRRITIDENGIRVVGSNRQGHDQAAQDAASRQRRPVTQMLDKSGVATLLRLMFVSLHSKAKTSLHHILSDVCKNTQNRAEVISILLSILQDGTADVGAVERSFAQLSLRAKQPAASKTPQPLKRSLTGNLGGSTQAPTTELSPLNIVSHCLSTLNALANDNQKVPSFFLTEHEVGGQPKMKKGKGRETKAAKYPLNALLALLDRKLITDNTGVMEILAALLSRVTHPLTILLRRAQETQESNKPADSDSTKAGGDVAMGEGNTATAEASMEATNESIATPTEDKSAESNEQPPKLAERKRRELNPPEVPEENIRLVVNILAARECPSKTFSDTLDIIKNLSAIPGAKQVFGKELVRQAQELGQTVLNDLQDLAKQIESAQDSTDLQGLALANFSNSGSKQRKLLRVLLALDHLFDPKRMGQIASAGEPELKDNVLALLYESNTFEQLWSNLTICLAAIRKRGNMVNVATILLPLIESLMVVCRNSSLKEAASSATVTTPMTESTPPPASRMEGLFFKFTEDNRQILNELIRNNPKLMSGNLSILAKNSKVLEFDNKRTYFSRKLHNRGEARVPHGSLSLSVRRDHVFLDSFKSLYYKSPEEIKYGKLNIRFHGEEGVDAGGVSREWFAAMARQMFNPDYALFNPVAADRTTFHPNPLSEVNGEHLLFFKFIGRIIGKALYENRVLDCHFSRAVYRQILGRGTSLKDMESLDLAAYKALSWALDNDVTDVLFENFCYTYDRFGVTEVIDLVPNGRNIPLTEENKREYVEKMVELRNVKLVEAQLNKFLDGFHEIIPQELISIFNEQELELLISGLPEIDVNDWKANTEYHNYQPTSPQIQWFWRAVASFDKEERAKLLQFVTGTSKVPLNGFKELEGMNGFAKFNIHRDYSSNKKLPSSHTCFNQLDLPEYENYEQLKKRLLTAITAGGEYFGFA</sequence>
<comment type="caution">
    <text evidence="15">The sequence shown here is derived from an EMBL/GenBank/DDBJ whole genome shotgun (WGS) entry which is preliminary data.</text>
</comment>
<feature type="compositionally biased region" description="Polar residues" evidence="13">
    <location>
        <begin position="3198"/>
        <end position="3209"/>
    </location>
</feature>
<feature type="region of interest" description="Disordered" evidence="13">
    <location>
        <begin position="2806"/>
        <end position="2897"/>
    </location>
</feature>
<feature type="region of interest" description="Disordered" evidence="13">
    <location>
        <begin position="1429"/>
        <end position="1508"/>
    </location>
</feature>
<keyword evidence="9" id="KW-0539">Nucleus</keyword>
<feature type="region of interest" description="Disordered" evidence="13">
    <location>
        <begin position="2262"/>
        <end position="2515"/>
    </location>
</feature>
<evidence type="ECO:0000256" key="11">
    <source>
        <dbReference type="PROSITE-ProRule" id="PRU00104"/>
    </source>
</evidence>
<dbReference type="Gene3D" id="3.30.2410.10">
    <property type="entry name" value="Hect, E3 ligase catalytic domain"/>
    <property type="match status" value="1"/>
</dbReference>
<dbReference type="SMART" id="SM00119">
    <property type="entry name" value="HECTc"/>
    <property type="match status" value="1"/>
</dbReference>
<feature type="region of interest" description="Disordered" evidence="13">
    <location>
        <begin position="96"/>
        <end position="117"/>
    </location>
</feature>
<feature type="compositionally biased region" description="Acidic residues" evidence="13">
    <location>
        <begin position="2489"/>
        <end position="2515"/>
    </location>
</feature>
<dbReference type="Pfam" id="PF00632">
    <property type="entry name" value="HECT"/>
    <property type="match status" value="1"/>
</dbReference>
<evidence type="ECO:0000256" key="3">
    <source>
        <dbReference type="ARBA" id="ARBA00004906"/>
    </source>
</evidence>
<keyword evidence="5" id="KW-0813">Transport</keyword>
<feature type="compositionally biased region" description="Acidic residues" evidence="13">
    <location>
        <begin position="1487"/>
        <end position="1502"/>
    </location>
</feature>
<evidence type="ECO:0000313" key="16">
    <source>
        <dbReference type="Proteomes" id="UP001138500"/>
    </source>
</evidence>
<name>A0A9W7SRW6_9PEZI</name>
<comment type="similarity">
    <text evidence="10">Belongs to the UPL family. TOM1/PTR1 subfamily.</text>
</comment>
<gene>
    <name evidence="15" type="ORF">Tdes44962_MAKER00352</name>
</gene>
<dbReference type="Pfam" id="PF06025">
    <property type="entry name" value="DUF913"/>
    <property type="match status" value="2"/>
</dbReference>
<dbReference type="GO" id="GO:0061630">
    <property type="term" value="F:ubiquitin protein ligase activity"/>
    <property type="evidence" value="ECO:0007669"/>
    <property type="project" value="UniProtKB-EC"/>
</dbReference>
<evidence type="ECO:0000256" key="5">
    <source>
        <dbReference type="ARBA" id="ARBA00022448"/>
    </source>
</evidence>
<feature type="compositionally biased region" description="Basic and acidic residues" evidence="13">
    <location>
        <begin position="3367"/>
        <end position="3376"/>
    </location>
</feature>
<feature type="compositionally biased region" description="Acidic residues" evidence="13">
    <location>
        <begin position="2423"/>
        <end position="2451"/>
    </location>
</feature>
<feature type="compositionally biased region" description="Acidic residues" evidence="13">
    <location>
        <begin position="1466"/>
        <end position="1478"/>
    </location>
</feature>
<evidence type="ECO:0000256" key="8">
    <source>
        <dbReference type="ARBA" id="ARBA00022816"/>
    </source>
</evidence>
<reference evidence="15 16" key="1">
    <citation type="journal article" date="2018" name="IMA Fungus">
        <title>IMA Genome-F 10: Nine draft genome sequences of Claviceps purpurea s.lat., including C. arundinis, C. humidiphila, and C. cf. spartinae, pseudomolecules for the pitch canker pathogen Fusarium circinatum, draft genome of Davidsoniella eucalypti, Grosmannia galeiformis, Quambalaria eucalypti, and Teratosphaeria destructans.</title>
        <authorList>
            <person name="Wingfield B.D."/>
            <person name="Liu M."/>
            <person name="Nguyen H.D."/>
            <person name="Lane F.A."/>
            <person name="Morgan S.W."/>
            <person name="De Vos L."/>
            <person name="Wilken P.M."/>
            <person name="Duong T.A."/>
            <person name="Aylward J."/>
            <person name="Coetzee M.P."/>
            <person name="Dadej K."/>
            <person name="De Beer Z.W."/>
            <person name="Findlay W."/>
            <person name="Havenga M."/>
            <person name="Kolarik M."/>
            <person name="Menzies J.G."/>
            <person name="Naidoo K."/>
            <person name="Pochopski O."/>
            <person name="Shoukouhi P."/>
            <person name="Santana Q.C."/>
            <person name="Seifert K.A."/>
            <person name="Soal N."/>
            <person name="Steenkamp E.T."/>
            <person name="Tatham C.T."/>
            <person name="van der Nest M.A."/>
            <person name="Wingfield M.J."/>
        </authorList>
    </citation>
    <scope>NUCLEOTIDE SEQUENCE [LARGE SCALE GENOMIC DNA]</scope>
    <source>
        <strain evidence="15">CMW44962</strain>
    </source>
</reference>
<feature type="coiled-coil region" evidence="12">
    <location>
        <begin position="2522"/>
        <end position="2563"/>
    </location>
</feature>
<dbReference type="GO" id="GO:0000209">
    <property type="term" value="P:protein polyubiquitination"/>
    <property type="evidence" value="ECO:0007669"/>
    <property type="project" value="TreeGrafter"/>
</dbReference>
<reference evidence="15 16" key="2">
    <citation type="journal article" date="2021" name="Curr. Genet.">
        <title>Genetic response to nitrogen starvation in the aggressive Eucalyptus foliar pathogen Teratosphaeria destructans.</title>
        <authorList>
            <person name="Havenga M."/>
            <person name="Wingfield B.D."/>
            <person name="Wingfield M.J."/>
            <person name="Dreyer L.L."/>
            <person name="Roets F."/>
            <person name="Aylward J."/>
        </authorList>
    </citation>
    <scope>NUCLEOTIDE SEQUENCE [LARGE SCALE GENOMIC DNA]</scope>
    <source>
        <strain evidence="15">CMW44962</strain>
    </source>
</reference>
<dbReference type="Gene3D" id="3.90.1750.10">
    <property type="entry name" value="Hect, E3 ligase catalytic domains"/>
    <property type="match status" value="1"/>
</dbReference>
<dbReference type="InterPro" id="IPR035983">
    <property type="entry name" value="Hect_E3_ubiquitin_ligase"/>
</dbReference>
<feature type="active site" description="Glycyl thioester intermediate" evidence="11">
    <location>
        <position position="3973"/>
    </location>
</feature>
<dbReference type="InterPro" id="IPR000569">
    <property type="entry name" value="HECT_dom"/>
</dbReference>
<dbReference type="EC" id="2.3.2.26" evidence="4"/>
<evidence type="ECO:0000259" key="14">
    <source>
        <dbReference type="PROSITE" id="PS50237"/>
    </source>
</evidence>
<feature type="compositionally biased region" description="Polar residues" evidence="13">
    <location>
        <begin position="2262"/>
        <end position="2275"/>
    </location>
</feature>
<feature type="region of interest" description="Disordered" evidence="13">
    <location>
        <begin position="3183"/>
        <end position="3209"/>
    </location>
</feature>
<dbReference type="PANTHER" id="PTHR11254:SF67">
    <property type="entry name" value="E3 UBIQUITIN-PROTEIN LIGASE HUWE1"/>
    <property type="match status" value="1"/>
</dbReference>
<feature type="compositionally biased region" description="Polar residues" evidence="13">
    <location>
        <begin position="1974"/>
        <end position="1985"/>
    </location>
</feature>
<feature type="domain" description="HECT" evidence="14">
    <location>
        <begin position="3670"/>
        <end position="4006"/>
    </location>
</feature>
<keyword evidence="16" id="KW-1185">Reference proteome</keyword>
<dbReference type="Gene3D" id="3.30.2160.10">
    <property type="entry name" value="Hect, E3 ligase catalytic domain"/>
    <property type="match status" value="1"/>
</dbReference>
<protein>
    <recommendedName>
        <fullName evidence="4">HECT-type E3 ubiquitin transferase</fullName>
        <ecNumber evidence="4">2.3.2.26</ecNumber>
    </recommendedName>
</protein>
<organism evidence="15 16">
    <name type="scientific">Teratosphaeria destructans</name>
    <dbReference type="NCBI Taxonomy" id="418781"/>
    <lineage>
        <taxon>Eukaryota</taxon>
        <taxon>Fungi</taxon>
        <taxon>Dikarya</taxon>
        <taxon>Ascomycota</taxon>
        <taxon>Pezizomycotina</taxon>
        <taxon>Dothideomycetes</taxon>
        <taxon>Dothideomycetidae</taxon>
        <taxon>Mycosphaerellales</taxon>
        <taxon>Teratosphaeriaceae</taxon>
        <taxon>Teratosphaeria</taxon>
    </lineage>
</organism>
<evidence type="ECO:0000256" key="13">
    <source>
        <dbReference type="SAM" id="MobiDB-lite"/>
    </source>
</evidence>
<keyword evidence="6" id="KW-0808">Transferase</keyword>
<dbReference type="OrthoDB" id="8068875at2759"/>
<dbReference type="FunFam" id="3.30.2160.10:FF:000001">
    <property type="entry name" value="E3 ubiquitin-protein ligase NEDD4-like"/>
    <property type="match status" value="1"/>
</dbReference>
<feature type="compositionally biased region" description="Acidic residues" evidence="13">
    <location>
        <begin position="2313"/>
        <end position="2346"/>
    </location>
</feature>
<comment type="subcellular location">
    <subcellularLocation>
        <location evidence="2">Nucleus</location>
    </subcellularLocation>
</comment>
<dbReference type="GO" id="GO:0005737">
    <property type="term" value="C:cytoplasm"/>
    <property type="evidence" value="ECO:0007669"/>
    <property type="project" value="TreeGrafter"/>
</dbReference>
<dbReference type="InterPro" id="IPR010309">
    <property type="entry name" value="E3_Ub_ligase_DUF908"/>
</dbReference>
<dbReference type="GO" id="GO:0005634">
    <property type="term" value="C:nucleus"/>
    <property type="evidence" value="ECO:0007669"/>
    <property type="project" value="UniProtKB-SubCell"/>
</dbReference>